<dbReference type="Proteomes" id="UP000298030">
    <property type="component" value="Unassembled WGS sequence"/>
</dbReference>
<evidence type="ECO:0000313" key="7">
    <source>
        <dbReference type="EMBL" id="TEB25132.1"/>
    </source>
</evidence>
<gene>
    <name evidence="7" type="ORF">FA13DRAFT_1777484</name>
</gene>
<dbReference type="SUPFAM" id="SSF52922">
    <property type="entry name" value="TK C-terminal domain-like"/>
    <property type="match status" value="1"/>
</dbReference>
<keyword evidence="4" id="KW-0456">Lyase</keyword>
<dbReference type="PANTHER" id="PTHR31273:SF1">
    <property type="entry name" value="PHOSPHOKETOLASE-RELATED"/>
    <property type="match status" value="1"/>
</dbReference>
<dbReference type="EMBL" id="QPFP01000059">
    <property type="protein sequence ID" value="TEB25132.1"/>
    <property type="molecule type" value="Genomic_DNA"/>
</dbReference>
<dbReference type="InterPro" id="IPR018970">
    <property type="entry name" value="Xul5P/Fru6P_PKetolase_N"/>
</dbReference>
<dbReference type="PROSITE" id="PS60003">
    <property type="entry name" value="PHOSPHOKETOLASE_2"/>
    <property type="match status" value="1"/>
</dbReference>
<accession>A0A4Y7STK2</accession>
<dbReference type="Pfam" id="PF03894">
    <property type="entry name" value="XFP"/>
    <property type="match status" value="1"/>
</dbReference>
<feature type="domain" description="Xylulose 5-phosphate/Fructose 6-phosphate phosphoketolase N-terminal" evidence="6">
    <location>
        <begin position="35"/>
        <end position="395"/>
    </location>
</feature>
<dbReference type="InterPro" id="IPR029061">
    <property type="entry name" value="THDP-binding"/>
</dbReference>
<evidence type="ECO:0000256" key="3">
    <source>
        <dbReference type="ARBA" id="ARBA00023052"/>
    </source>
</evidence>
<dbReference type="InterPro" id="IPR009014">
    <property type="entry name" value="Transketo_C/PFOR_II"/>
</dbReference>
<dbReference type="GO" id="GO:0005975">
    <property type="term" value="P:carbohydrate metabolic process"/>
    <property type="evidence" value="ECO:0007669"/>
    <property type="project" value="InterPro"/>
</dbReference>
<reference evidence="7 8" key="1">
    <citation type="journal article" date="2019" name="Nat. Ecol. Evol.">
        <title>Megaphylogeny resolves global patterns of mushroom evolution.</title>
        <authorList>
            <person name="Varga T."/>
            <person name="Krizsan K."/>
            <person name="Foldi C."/>
            <person name="Dima B."/>
            <person name="Sanchez-Garcia M."/>
            <person name="Sanchez-Ramirez S."/>
            <person name="Szollosi G.J."/>
            <person name="Szarkandi J.G."/>
            <person name="Papp V."/>
            <person name="Albert L."/>
            <person name="Andreopoulos W."/>
            <person name="Angelini C."/>
            <person name="Antonin V."/>
            <person name="Barry K.W."/>
            <person name="Bougher N.L."/>
            <person name="Buchanan P."/>
            <person name="Buyck B."/>
            <person name="Bense V."/>
            <person name="Catcheside P."/>
            <person name="Chovatia M."/>
            <person name="Cooper J."/>
            <person name="Damon W."/>
            <person name="Desjardin D."/>
            <person name="Finy P."/>
            <person name="Geml J."/>
            <person name="Haridas S."/>
            <person name="Hughes K."/>
            <person name="Justo A."/>
            <person name="Karasinski D."/>
            <person name="Kautmanova I."/>
            <person name="Kiss B."/>
            <person name="Kocsube S."/>
            <person name="Kotiranta H."/>
            <person name="LaButti K.M."/>
            <person name="Lechner B.E."/>
            <person name="Liimatainen K."/>
            <person name="Lipzen A."/>
            <person name="Lukacs Z."/>
            <person name="Mihaltcheva S."/>
            <person name="Morgado L.N."/>
            <person name="Niskanen T."/>
            <person name="Noordeloos M.E."/>
            <person name="Ohm R.A."/>
            <person name="Ortiz-Santana B."/>
            <person name="Ovrebo C."/>
            <person name="Racz N."/>
            <person name="Riley R."/>
            <person name="Savchenko A."/>
            <person name="Shiryaev A."/>
            <person name="Soop K."/>
            <person name="Spirin V."/>
            <person name="Szebenyi C."/>
            <person name="Tomsovsky M."/>
            <person name="Tulloss R.E."/>
            <person name="Uehling J."/>
            <person name="Grigoriev I.V."/>
            <person name="Vagvolgyi C."/>
            <person name="Papp T."/>
            <person name="Martin F.M."/>
            <person name="Miettinen O."/>
            <person name="Hibbett D.S."/>
            <person name="Nagy L.G."/>
        </authorList>
    </citation>
    <scope>NUCLEOTIDE SEQUENCE [LARGE SCALE GENOMIC DNA]</scope>
    <source>
        <strain evidence="7 8">FP101781</strain>
    </source>
</reference>
<comment type="cofactor">
    <cofactor evidence="1">
        <name>thiamine diphosphate</name>
        <dbReference type="ChEBI" id="CHEBI:58937"/>
    </cofactor>
</comment>
<dbReference type="NCBIfam" id="NF003619">
    <property type="entry name" value="PRK05261.1-4"/>
    <property type="match status" value="1"/>
</dbReference>
<evidence type="ECO:0000256" key="4">
    <source>
        <dbReference type="ARBA" id="ARBA00023239"/>
    </source>
</evidence>
<dbReference type="InterPro" id="IPR019790">
    <property type="entry name" value="Xul5P/Fru6P_PKetolase_CS"/>
</dbReference>
<dbReference type="GO" id="GO:0016832">
    <property type="term" value="F:aldehyde-lyase activity"/>
    <property type="evidence" value="ECO:0007669"/>
    <property type="project" value="InterPro"/>
</dbReference>
<proteinExistence type="inferred from homology"/>
<evidence type="ECO:0000256" key="2">
    <source>
        <dbReference type="ARBA" id="ARBA00005623"/>
    </source>
</evidence>
<evidence type="ECO:0000259" key="5">
    <source>
        <dbReference type="Pfam" id="PF09363"/>
    </source>
</evidence>
<dbReference type="Pfam" id="PF09363">
    <property type="entry name" value="XFP_C"/>
    <property type="match status" value="1"/>
</dbReference>
<comment type="similarity">
    <text evidence="2">Belongs to the XFP family.</text>
</comment>
<evidence type="ECO:0000256" key="1">
    <source>
        <dbReference type="ARBA" id="ARBA00001964"/>
    </source>
</evidence>
<comment type="caution">
    <text evidence="7">The sequence shown here is derived from an EMBL/GenBank/DDBJ whole genome shotgun (WGS) entry which is preliminary data.</text>
</comment>
<organism evidence="7 8">
    <name type="scientific">Coprinellus micaceus</name>
    <name type="common">Glistening ink-cap mushroom</name>
    <name type="synonym">Coprinus micaceus</name>
    <dbReference type="NCBI Taxonomy" id="71717"/>
    <lineage>
        <taxon>Eukaryota</taxon>
        <taxon>Fungi</taxon>
        <taxon>Dikarya</taxon>
        <taxon>Basidiomycota</taxon>
        <taxon>Agaricomycotina</taxon>
        <taxon>Agaricomycetes</taxon>
        <taxon>Agaricomycetidae</taxon>
        <taxon>Agaricales</taxon>
        <taxon>Agaricineae</taxon>
        <taxon>Psathyrellaceae</taxon>
        <taxon>Coprinellus</taxon>
    </lineage>
</organism>
<evidence type="ECO:0000313" key="8">
    <source>
        <dbReference type="Proteomes" id="UP000298030"/>
    </source>
</evidence>
<dbReference type="AlphaFoldDB" id="A0A4Y7STK2"/>
<dbReference type="STRING" id="71717.A0A4Y7STK2"/>
<dbReference type="PROSITE" id="PS60002">
    <property type="entry name" value="PHOSPHOKETOLASE_1"/>
    <property type="match status" value="1"/>
</dbReference>
<evidence type="ECO:0000259" key="6">
    <source>
        <dbReference type="Pfam" id="PF09364"/>
    </source>
</evidence>
<dbReference type="OrthoDB" id="2532903at2759"/>
<dbReference type="PIRSF" id="PIRSF017245">
    <property type="entry name" value="Phosphoketolase"/>
    <property type="match status" value="1"/>
</dbReference>
<dbReference type="InterPro" id="IPR005593">
    <property type="entry name" value="Xul5P/Fru6P_PKetolase"/>
</dbReference>
<dbReference type="Pfam" id="PF09364">
    <property type="entry name" value="XFP_N"/>
    <property type="match status" value="1"/>
</dbReference>
<dbReference type="InterPro" id="IPR018969">
    <property type="entry name" value="Xul5P/Fru6P_PKetolase_C"/>
</dbReference>
<keyword evidence="3" id="KW-0786">Thiamine pyrophosphate</keyword>
<dbReference type="SUPFAM" id="SSF52518">
    <property type="entry name" value="Thiamin diphosphate-binding fold (THDP-binding)"/>
    <property type="match status" value="2"/>
</dbReference>
<dbReference type="Gene3D" id="3.40.50.970">
    <property type="match status" value="2"/>
</dbReference>
<feature type="domain" description="Xylulose 5-phosphate/Fructose 6-phosphate phosphoketolase C-terminal" evidence="5">
    <location>
        <begin position="600"/>
        <end position="803"/>
    </location>
</feature>
<protein>
    <submittedName>
        <fullName evidence="7">Phosphoketolase</fullName>
    </submittedName>
</protein>
<sequence length="807" mass="89287">MPGQQISQPNPPPEPSQLPEDVLQLAVQLKTEGYLSEDELKAVQSFRRAADYITAAMIFLKDDILVERDITPEDIKPRLLGHWGTCPGLSLVYAHLNRIIRKTDLDALYVVGPGHGAPAILACLWLEDSMSTFLPDITRDYAGLKRLISKFSAPGGFPSHINAETPGAIHEGGELGYALSVSFGAIMDNPDLVVCCVVGDGEAETGPTATAWHAIKYIDPAESGAVLPLVHVNGFKISERTIYGVMDDKEITCLFSGYGYQVRIVSDLANIDNDLAASMEWGLAEIKKIQQAARSGKPIFKPRWPVIILRTPKGLGGPKEVNGEYIEGSFHAHQVPLPAAKTDENERKMLQQWLRSYAPQELFNEDGTPRPEVVSIIPERNGKRLGQRPEAYDNYVQIKTPEWQQFGVEKGSQQSCMKTTGQFLKEVTIENPKSFRIFSPDELVSNKLDAVLDTSGRNFQWDPPSSGNGGRVIEILSEHTCQGMLQGYTLTGRTGLFPSYEAFLGIVQTMMVQYTKFVKMGSETKWRQPCGSLNYIETSTWARQEHNGFSHQNPAFIGAVLNLKPKFARVYLPPDANCFLSTVAHCLRAKNYVNLMVGSKQPTPVWLSPEEADKHCIAGASVWKFASTDEGVDPDVVLVGAGVEVTFEVIAAAALLRKLVPALRVRIVNVTDLMILAPSGSHPHSLTDEAFETLFTKDKSVHFNYHGYPIELKGLLWGRPNLDRISMEGYNEEGTTTSPFDMMLCNKTSRFDVAIAAIRGGARVNPKVAVEAHELAAYVRHLAQKEREYILENGKDHDDMFDTPKFA</sequence>
<dbReference type="PANTHER" id="PTHR31273">
    <property type="entry name" value="PHOSPHOKETOLASE-RELATED"/>
    <property type="match status" value="1"/>
</dbReference>
<name>A0A4Y7STK2_COPMI</name>
<keyword evidence="8" id="KW-1185">Reference proteome</keyword>
<dbReference type="InterPro" id="IPR019789">
    <property type="entry name" value="Xul5P/Fru6P_PKetolase_ThDP_BS"/>
</dbReference>
<dbReference type="Gene3D" id="3.40.50.920">
    <property type="match status" value="1"/>
</dbReference>